<accession>A0A060W986</accession>
<dbReference type="PaxDb" id="8022-A0A060W986"/>
<gene>
    <name evidence="1" type="ORF">GSONMT00069969001</name>
</gene>
<dbReference type="Proteomes" id="UP000193380">
    <property type="component" value="Chromosome 7"/>
</dbReference>
<dbReference type="EMBL" id="FR904452">
    <property type="protein sequence ID" value="CDQ63858.1"/>
    <property type="molecule type" value="Genomic_DNA"/>
</dbReference>
<dbReference type="PROSITE" id="PS51257">
    <property type="entry name" value="PROKAR_LIPOPROTEIN"/>
    <property type="match status" value="1"/>
</dbReference>
<reference evidence="1 2" key="1">
    <citation type="journal article" date="2014" name="Nat. Commun.">
        <title>The rainbow trout genome provides novel insights into evolution after whole-genome duplication in vertebrates.</title>
        <authorList>
            <person name="Berthelot C."/>
            <person name="Brunet F."/>
            <person name="Chalopin D."/>
            <person name="Juanchich A."/>
            <person name="Bernard M."/>
            <person name="Noel B."/>
            <person name="Bento P."/>
            <person name="Da Silva C."/>
            <person name="Labadie K."/>
            <person name="Alberti A."/>
            <person name="Aury J.M."/>
            <person name="Louis A."/>
            <person name="Dehais P."/>
            <person name="Bardou P."/>
            <person name="Montfort J."/>
            <person name="Klopp C."/>
            <person name="Cabau C."/>
            <person name="Gaspin C."/>
            <person name="Thorgaard G.H."/>
            <person name="Boussaha M."/>
            <person name="Quillet E."/>
            <person name="Guyomard R."/>
            <person name="Galiana D."/>
            <person name="Bobe J."/>
            <person name="Volff J.N."/>
            <person name="Genet C."/>
            <person name="Wincker P."/>
            <person name="Jaillon O."/>
            <person name="Roest Crollius H."/>
            <person name="Guiguen Y."/>
        </authorList>
    </citation>
    <scope>NUCLEOTIDE SEQUENCE [LARGE SCALE GENOMIC DNA]</scope>
</reference>
<dbReference type="AlphaFoldDB" id="A0A060W986"/>
<organism evidence="1 2">
    <name type="scientific">Oncorhynchus mykiss</name>
    <name type="common">Rainbow trout</name>
    <name type="synonym">Salmo gairdneri</name>
    <dbReference type="NCBI Taxonomy" id="8022"/>
    <lineage>
        <taxon>Eukaryota</taxon>
        <taxon>Metazoa</taxon>
        <taxon>Chordata</taxon>
        <taxon>Craniata</taxon>
        <taxon>Vertebrata</taxon>
        <taxon>Euteleostomi</taxon>
        <taxon>Actinopterygii</taxon>
        <taxon>Neopterygii</taxon>
        <taxon>Teleostei</taxon>
        <taxon>Protacanthopterygii</taxon>
        <taxon>Salmoniformes</taxon>
        <taxon>Salmonidae</taxon>
        <taxon>Salmoninae</taxon>
        <taxon>Oncorhynchus</taxon>
    </lineage>
</organism>
<name>A0A060W986_ONCMY</name>
<protein>
    <submittedName>
        <fullName evidence="1">Uncharacterized protein</fullName>
    </submittedName>
</protein>
<proteinExistence type="predicted"/>
<sequence length="71" mass="7854">MWRPWAVRASPPCTKSLTGPTPVAVACCCLLMKPIAFLCKRSTEKISEELRATLNTFLYRTGEQSNVHDAG</sequence>
<evidence type="ECO:0000313" key="2">
    <source>
        <dbReference type="Proteomes" id="UP000193380"/>
    </source>
</evidence>
<evidence type="ECO:0000313" key="1">
    <source>
        <dbReference type="EMBL" id="CDQ63858.1"/>
    </source>
</evidence>